<evidence type="ECO:0000256" key="1">
    <source>
        <dbReference type="ARBA" id="ARBA00004571"/>
    </source>
</evidence>
<dbReference type="AlphaFoldDB" id="A0A3B1CY60"/>
<dbReference type="Pfam" id="PF00593">
    <property type="entry name" value="TonB_dep_Rec_b-barrel"/>
    <property type="match status" value="1"/>
</dbReference>
<keyword evidence="6" id="KW-0472">Membrane</keyword>
<protein>
    <submittedName>
        <fullName evidence="11">TonB-dependent receptor Outer membrane receptor for ferrienterochelin and colicins</fullName>
    </submittedName>
</protein>
<keyword evidence="3" id="KW-0812">Transmembrane</keyword>
<accession>A0A3B1CY60</accession>
<keyword evidence="4" id="KW-0732">Signal</keyword>
<evidence type="ECO:0000259" key="10">
    <source>
        <dbReference type="Pfam" id="PF07715"/>
    </source>
</evidence>
<dbReference type="Pfam" id="PF13715">
    <property type="entry name" value="CarbopepD_reg_2"/>
    <property type="match status" value="1"/>
</dbReference>
<organism evidence="11">
    <name type="scientific">hydrothermal vent metagenome</name>
    <dbReference type="NCBI Taxonomy" id="652676"/>
    <lineage>
        <taxon>unclassified sequences</taxon>
        <taxon>metagenomes</taxon>
        <taxon>ecological metagenomes</taxon>
    </lineage>
</organism>
<dbReference type="InterPro" id="IPR039426">
    <property type="entry name" value="TonB-dep_rcpt-like"/>
</dbReference>
<evidence type="ECO:0000259" key="9">
    <source>
        <dbReference type="Pfam" id="PF00593"/>
    </source>
</evidence>
<evidence type="ECO:0000256" key="5">
    <source>
        <dbReference type="ARBA" id="ARBA00023077"/>
    </source>
</evidence>
<sequence length="727" mass="81941">MTKNIIISIFMLFISVGVNLAQNSFSAIIKDKETKEPLIGVNVVLEGTTNGTSSDLKGMITIQNIPDGKQTFVFSYIGYETVEKSYQFPLIKTEPIIIYLETLPVNLGEIIAYSTRTNNRVEEVPTRIEVIGPEEISEGNSISPGNITRLLGENSGIQIQKTSAVSGNVSLRIQGLPGQYTQLLQDGFPMYGGLSSGLSLLQIPPLDLRQVEIIKGSSSTLYGGDAIAGIVNLITKVPSEKPELSLLFNQTHKAGTDISSYYSSKHGKFGFTMLAAFNIQQAKDVSGNNFTDIPKYNRVVISPKLFYDFDDDNHLFIGLSSVFENRIGGSMKAINNKTGNPNSFFEENKTKRLNGYLKYEHTAESGNILTLKGNIGSFERNLTTNVNMFNGLQTTAFSELSYMLNLEKHKFVSGINFYYDNFNQEDLANEQSLLNYNHKTVGVFLQDNWALAQKFVLEPGVRFDYNREYGSFFLPRLAAKYHFTDNFFTRISSGLGYKIPTPFTGDAERTRYQNVKPLSGLKAEKSVGVNWDLNFKIPFSDELFLSINQSFFLTNVYNPIISNPDSLLNQTVLYQNANGSIQSKGLNTIISVTFDELVFYVDYTYLDARKTYDNNSPLELTPQNRLSTVLYYEDEEDGWKVGIESFYFGNQYLENGSKTPNYWIFDAMLQKEFEHLTIALNIENILDVRQTRYENIVNPPLNNPVFNEIYAPLEGIVANIVLKYDFY</sequence>
<keyword evidence="7 11" id="KW-0675">Receptor</keyword>
<keyword evidence="2" id="KW-0813">Transport</keyword>
<dbReference type="Gene3D" id="2.60.40.1120">
    <property type="entry name" value="Carboxypeptidase-like, regulatory domain"/>
    <property type="match status" value="1"/>
</dbReference>
<dbReference type="InterPro" id="IPR012910">
    <property type="entry name" value="Plug_dom"/>
</dbReference>
<evidence type="ECO:0000256" key="2">
    <source>
        <dbReference type="ARBA" id="ARBA00022448"/>
    </source>
</evidence>
<dbReference type="EMBL" id="UOGD01000450">
    <property type="protein sequence ID" value="VAX29453.1"/>
    <property type="molecule type" value="Genomic_DNA"/>
</dbReference>
<evidence type="ECO:0000256" key="6">
    <source>
        <dbReference type="ARBA" id="ARBA00023136"/>
    </source>
</evidence>
<dbReference type="GO" id="GO:0009279">
    <property type="term" value="C:cell outer membrane"/>
    <property type="evidence" value="ECO:0007669"/>
    <property type="project" value="UniProtKB-SubCell"/>
</dbReference>
<keyword evidence="8" id="KW-0998">Cell outer membrane</keyword>
<name>A0A3B1CY60_9ZZZZ</name>
<dbReference type="Pfam" id="PF07715">
    <property type="entry name" value="Plug"/>
    <property type="match status" value="1"/>
</dbReference>
<evidence type="ECO:0000256" key="4">
    <source>
        <dbReference type="ARBA" id="ARBA00022729"/>
    </source>
</evidence>
<feature type="domain" description="TonB-dependent receptor-like beta-barrel" evidence="9">
    <location>
        <begin position="323"/>
        <end position="685"/>
    </location>
</feature>
<dbReference type="PROSITE" id="PS52016">
    <property type="entry name" value="TONB_DEPENDENT_REC_3"/>
    <property type="match status" value="1"/>
</dbReference>
<dbReference type="PANTHER" id="PTHR30069">
    <property type="entry name" value="TONB-DEPENDENT OUTER MEMBRANE RECEPTOR"/>
    <property type="match status" value="1"/>
</dbReference>
<dbReference type="SUPFAM" id="SSF49464">
    <property type="entry name" value="Carboxypeptidase regulatory domain-like"/>
    <property type="match status" value="1"/>
</dbReference>
<dbReference type="Gene3D" id="2.40.170.20">
    <property type="entry name" value="TonB-dependent receptor, beta-barrel domain"/>
    <property type="match status" value="1"/>
</dbReference>
<evidence type="ECO:0000256" key="8">
    <source>
        <dbReference type="ARBA" id="ARBA00023237"/>
    </source>
</evidence>
<dbReference type="InterPro" id="IPR037066">
    <property type="entry name" value="Plug_dom_sf"/>
</dbReference>
<dbReference type="SUPFAM" id="SSF56935">
    <property type="entry name" value="Porins"/>
    <property type="match status" value="1"/>
</dbReference>
<dbReference type="GO" id="GO:0044718">
    <property type="term" value="P:siderophore transmembrane transport"/>
    <property type="evidence" value="ECO:0007669"/>
    <property type="project" value="TreeGrafter"/>
</dbReference>
<dbReference type="InterPro" id="IPR036942">
    <property type="entry name" value="Beta-barrel_TonB_sf"/>
</dbReference>
<dbReference type="InterPro" id="IPR008969">
    <property type="entry name" value="CarboxyPept-like_regulatory"/>
</dbReference>
<dbReference type="Gene3D" id="2.170.130.10">
    <property type="entry name" value="TonB-dependent receptor, plug domain"/>
    <property type="match status" value="1"/>
</dbReference>
<evidence type="ECO:0000256" key="3">
    <source>
        <dbReference type="ARBA" id="ARBA00022692"/>
    </source>
</evidence>
<gene>
    <name evidence="11" type="ORF">MNBD_IGNAVI01-171</name>
</gene>
<dbReference type="PANTHER" id="PTHR30069:SF29">
    <property type="entry name" value="HEMOGLOBIN AND HEMOGLOBIN-HAPTOGLOBIN-BINDING PROTEIN 1-RELATED"/>
    <property type="match status" value="1"/>
</dbReference>
<dbReference type="GO" id="GO:0015344">
    <property type="term" value="F:siderophore uptake transmembrane transporter activity"/>
    <property type="evidence" value="ECO:0007669"/>
    <property type="project" value="TreeGrafter"/>
</dbReference>
<evidence type="ECO:0000313" key="11">
    <source>
        <dbReference type="EMBL" id="VAX29453.1"/>
    </source>
</evidence>
<comment type="subcellular location">
    <subcellularLocation>
        <location evidence="1">Cell outer membrane</location>
        <topology evidence="1">Multi-pass membrane protein</topology>
    </subcellularLocation>
</comment>
<proteinExistence type="predicted"/>
<reference evidence="11" key="1">
    <citation type="submission" date="2018-06" db="EMBL/GenBank/DDBJ databases">
        <authorList>
            <person name="Zhirakovskaya E."/>
        </authorList>
    </citation>
    <scope>NUCLEOTIDE SEQUENCE</scope>
</reference>
<dbReference type="InterPro" id="IPR000531">
    <property type="entry name" value="Beta-barrel_TonB"/>
</dbReference>
<keyword evidence="5" id="KW-0798">TonB box</keyword>
<feature type="domain" description="TonB-dependent receptor plug" evidence="10">
    <location>
        <begin position="121"/>
        <end position="230"/>
    </location>
</feature>
<evidence type="ECO:0000256" key="7">
    <source>
        <dbReference type="ARBA" id="ARBA00023170"/>
    </source>
</evidence>